<evidence type="ECO:0000256" key="1">
    <source>
        <dbReference type="ARBA" id="ARBA00022679"/>
    </source>
</evidence>
<comment type="caution">
    <text evidence="5">The sequence shown here is derived from an EMBL/GenBank/DDBJ whole genome shotgun (WGS) entry which is preliminary data.</text>
</comment>
<evidence type="ECO:0000256" key="3">
    <source>
        <dbReference type="ARBA" id="ARBA00038502"/>
    </source>
</evidence>
<organism evidence="5 6">
    <name type="scientific">Dermacoccus barathri</name>
    <dbReference type="NCBI Taxonomy" id="322601"/>
    <lineage>
        <taxon>Bacteria</taxon>
        <taxon>Bacillati</taxon>
        <taxon>Actinomycetota</taxon>
        <taxon>Actinomycetes</taxon>
        <taxon>Micrococcales</taxon>
        <taxon>Dermacoccaceae</taxon>
        <taxon>Dermacoccus</taxon>
    </lineage>
</organism>
<accession>A0ABN2B381</accession>
<dbReference type="Proteomes" id="UP001501288">
    <property type="component" value="Unassembled WGS sequence"/>
</dbReference>
<evidence type="ECO:0000256" key="2">
    <source>
        <dbReference type="ARBA" id="ARBA00023315"/>
    </source>
</evidence>
<evidence type="ECO:0000313" key="6">
    <source>
        <dbReference type="Proteomes" id="UP001501288"/>
    </source>
</evidence>
<name>A0ABN2B381_9MICO</name>
<dbReference type="Gene3D" id="3.40.630.30">
    <property type="match status" value="1"/>
</dbReference>
<comment type="similarity">
    <text evidence="3">Belongs to the acetyltransferase family. RimJ subfamily.</text>
</comment>
<gene>
    <name evidence="5" type="ORF">GCM10009762_02100</name>
</gene>
<dbReference type="EMBL" id="BAAANV010000006">
    <property type="protein sequence ID" value="GAA1531426.1"/>
    <property type="molecule type" value="Genomic_DNA"/>
</dbReference>
<dbReference type="InterPro" id="IPR016181">
    <property type="entry name" value="Acyl_CoA_acyltransferase"/>
</dbReference>
<dbReference type="InterPro" id="IPR000182">
    <property type="entry name" value="GNAT_dom"/>
</dbReference>
<dbReference type="InterPro" id="IPR051531">
    <property type="entry name" value="N-acetyltransferase"/>
</dbReference>
<feature type="domain" description="N-acetyltransferase" evidence="4">
    <location>
        <begin position="27"/>
        <end position="206"/>
    </location>
</feature>
<dbReference type="SUPFAM" id="SSF55729">
    <property type="entry name" value="Acyl-CoA N-acyltransferases (Nat)"/>
    <property type="match status" value="1"/>
</dbReference>
<keyword evidence="1" id="KW-0808">Transferase</keyword>
<evidence type="ECO:0000313" key="5">
    <source>
        <dbReference type="EMBL" id="GAA1531426.1"/>
    </source>
</evidence>
<sequence>MGRSWHSDAMSTLPSFVSSTPVETPRLRLRPMTSDDVAAAAAIRAQPEVYAYLSHGALTPAQLEARLRLRMARTTLANDVEREVQLVVEALAQDDDAAVVGDCGFKVARAWTQNDAPTESLVARIHYAMSPLVAGRGLGTELVGALVTHLFAEPHVHRIQADVFAENVASRTVLERNGFRQEGYFVDDGIIDGKFVDACLYSLLRREWEGGQAAGR</sequence>
<reference evidence="5 6" key="1">
    <citation type="journal article" date="2019" name="Int. J. Syst. Evol. Microbiol.">
        <title>The Global Catalogue of Microorganisms (GCM) 10K type strain sequencing project: providing services to taxonomists for standard genome sequencing and annotation.</title>
        <authorList>
            <consortium name="The Broad Institute Genomics Platform"/>
            <consortium name="The Broad Institute Genome Sequencing Center for Infectious Disease"/>
            <person name="Wu L."/>
            <person name="Ma J."/>
        </authorList>
    </citation>
    <scope>NUCLEOTIDE SEQUENCE [LARGE SCALE GENOMIC DNA]</scope>
    <source>
        <strain evidence="5 6">JCM 14588</strain>
    </source>
</reference>
<dbReference type="PROSITE" id="PS51186">
    <property type="entry name" value="GNAT"/>
    <property type="match status" value="1"/>
</dbReference>
<protein>
    <submittedName>
        <fullName evidence="5">GNAT family protein</fullName>
    </submittedName>
</protein>
<dbReference type="Pfam" id="PF13302">
    <property type="entry name" value="Acetyltransf_3"/>
    <property type="match status" value="1"/>
</dbReference>
<dbReference type="PANTHER" id="PTHR43792:SF8">
    <property type="entry name" value="[RIBOSOMAL PROTEIN US5]-ALANINE N-ACETYLTRANSFERASE"/>
    <property type="match status" value="1"/>
</dbReference>
<evidence type="ECO:0000259" key="4">
    <source>
        <dbReference type="PROSITE" id="PS51186"/>
    </source>
</evidence>
<keyword evidence="6" id="KW-1185">Reference proteome</keyword>
<keyword evidence="2" id="KW-0012">Acyltransferase</keyword>
<dbReference type="PANTHER" id="PTHR43792">
    <property type="entry name" value="GNAT FAMILY, PUTATIVE (AFU_ORTHOLOGUE AFUA_3G00765)-RELATED-RELATED"/>
    <property type="match status" value="1"/>
</dbReference>
<proteinExistence type="inferred from homology"/>